<feature type="domain" description="PBP" evidence="2">
    <location>
        <begin position="27"/>
        <end position="304"/>
    </location>
</feature>
<dbReference type="Pfam" id="PF12849">
    <property type="entry name" value="PBP_like_2"/>
    <property type="match status" value="1"/>
</dbReference>
<dbReference type="PANTHER" id="PTHR30570:SF1">
    <property type="entry name" value="PHOSPHATE-BINDING PROTEIN PSTS"/>
    <property type="match status" value="1"/>
</dbReference>
<dbReference type="STRING" id="874156.GCA_001021555_01576"/>
<keyword evidence="4" id="KW-1185">Reference proteome</keyword>
<protein>
    <submittedName>
        <fullName evidence="3">Phosphate ABC transporter substrate-binding protein</fullName>
    </submittedName>
</protein>
<dbReference type="PROSITE" id="PS51257">
    <property type="entry name" value="PROKAR_LIPOPROTEIN"/>
    <property type="match status" value="1"/>
</dbReference>
<evidence type="ECO:0000313" key="3">
    <source>
        <dbReference type="EMBL" id="KLI63785.1"/>
    </source>
</evidence>
<reference evidence="3 4" key="1">
    <citation type="submission" date="2015-04" db="EMBL/GenBank/DDBJ databases">
        <title>The draft genome sequence of Erythrobacter marinus HWDM-33.</title>
        <authorList>
            <person name="Zhuang L."/>
            <person name="Liu Y."/>
            <person name="Shao Z."/>
        </authorList>
    </citation>
    <scope>NUCLEOTIDE SEQUENCE [LARGE SCALE GENOMIC DNA]</scope>
    <source>
        <strain evidence="3 4">HWDM-33</strain>
    </source>
</reference>
<organism evidence="3 4">
    <name type="scientific">Aurantiacibacter marinus</name>
    <dbReference type="NCBI Taxonomy" id="874156"/>
    <lineage>
        <taxon>Bacteria</taxon>
        <taxon>Pseudomonadati</taxon>
        <taxon>Pseudomonadota</taxon>
        <taxon>Alphaproteobacteria</taxon>
        <taxon>Sphingomonadales</taxon>
        <taxon>Erythrobacteraceae</taxon>
        <taxon>Aurantiacibacter</taxon>
    </lineage>
</organism>
<evidence type="ECO:0000259" key="2">
    <source>
        <dbReference type="Pfam" id="PF12849"/>
    </source>
</evidence>
<evidence type="ECO:0000313" key="4">
    <source>
        <dbReference type="Proteomes" id="UP000053455"/>
    </source>
</evidence>
<dbReference type="PATRIC" id="fig|874156.12.peg.1789"/>
<comment type="caution">
    <text evidence="3">The sequence shown here is derived from an EMBL/GenBank/DDBJ whole genome shotgun (WGS) entry which is preliminary data.</text>
</comment>
<dbReference type="EMBL" id="LBHU01000002">
    <property type="protein sequence ID" value="KLI63785.1"/>
    <property type="molecule type" value="Genomic_DNA"/>
</dbReference>
<evidence type="ECO:0000256" key="1">
    <source>
        <dbReference type="ARBA" id="ARBA00022729"/>
    </source>
</evidence>
<dbReference type="InterPro" id="IPR050811">
    <property type="entry name" value="Phosphate_ABC_transporter"/>
</dbReference>
<dbReference type="AlphaFoldDB" id="A0A0H0XU42"/>
<dbReference type="RefSeq" id="WP_047093599.1">
    <property type="nucleotide sequence ID" value="NZ_LBHU01000002.1"/>
</dbReference>
<dbReference type="OrthoDB" id="9790048at2"/>
<sequence>MKKITIAAVALAATVLTTGCEDKVGGGNSRDAIHAVGSSTVFPFARRVSELFTREYTDFNSPSIESTGTGGGMSLFCSGVGFDTPDFANASRRMKMDEFETCQANGVTEITELQVGMDGIAIAAAQGGINMDLTPEIMYRALAANPYGEAQTAQNWNDVDPSLPALPILVYGPPTTSGTRDAFNELIMLAGCEANEEFAATEEADEDAFERTCTEFRSDGKFVEQGEQDNLTVQKIESDPNAVGIFGYSYLEENADRVRGLNINGVEPTYENIASFAYPGARPLYVYVKKAHIGIIPGLQEFLATWVANWGEDGTLSEIGLVTNRGEVMAQMTTAVTELPNLTAEDLQ</sequence>
<name>A0A0H0XU42_9SPHN</name>
<keyword evidence="1" id="KW-0732">Signal</keyword>
<proteinExistence type="predicted"/>
<dbReference type="Gene3D" id="3.40.190.10">
    <property type="entry name" value="Periplasmic binding protein-like II"/>
    <property type="match status" value="2"/>
</dbReference>
<gene>
    <name evidence="3" type="ORF">AAV99_08710</name>
</gene>
<dbReference type="Proteomes" id="UP000053455">
    <property type="component" value="Unassembled WGS sequence"/>
</dbReference>
<dbReference type="SUPFAM" id="SSF53850">
    <property type="entry name" value="Periplasmic binding protein-like II"/>
    <property type="match status" value="1"/>
</dbReference>
<dbReference type="InterPro" id="IPR024370">
    <property type="entry name" value="PBP_domain"/>
</dbReference>
<dbReference type="PANTHER" id="PTHR30570">
    <property type="entry name" value="PERIPLASMIC PHOSPHATE BINDING COMPONENT OF PHOSPHATE ABC TRANSPORTER"/>
    <property type="match status" value="1"/>
</dbReference>
<accession>A0A0H0XU42</accession>